<evidence type="ECO:0000313" key="1">
    <source>
        <dbReference type="EMBL" id="SVD92159.1"/>
    </source>
</evidence>
<reference evidence="1" key="1">
    <citation type="submission" date="2018-05" db="EMBL/GenBank/DDBJ databases">
        <authorList>
            <person name="Lanie J.A."/>
            <person name="Ng W.-L."/>
            <person name="Kazmierczak K.M."/>
            <person name="Andrzejewski T.M."/>
            <person name="Davidsen T.M."/>
            <person name="Wayne K.J."/>
            <person name="Tettelin H."/>
            <person name="Glass J.I."/>
            <person name="Rusch D."/>
            <person name="Podicherti R."/>
            <person name="Tsui H.-C.T."/>
            <person name="Winkler M.E."/>
        </authorList>
    </citation>
    <scope>NUCLEOTIDE SEQUENCE</scope>
</reference>
<dbReference type="AlphaFoldDB" id="A0A382ZAB7"/>
<proteinExistence type="predicted"/>
<sequence>MDASECRMTAEPDALTSAYMDLG</sequence>
<name>A0A382ZAB7_9ZZZZ</name>
<feature type="non-terminal residue" evidence="1">
    <location>
        <position position="23"/>
    </location>
</feature>
<accession>A0A382ZAB7</accession>
<gene>
    <name evidence="1" type="ORF">METZ01_LOCUS445013</name>
</gene>
<protein>
    <submittedName>
        <fullName evidence="1">Uncharacterized protein</fullName>
    </submittedName>
</protein>
<dbReference type="EMBL" id="UINC01182127">
    <property type="protein sequence ID" value="SVD92159.1"/>
    <property type="molecule type" value="Genomic_DNA"/>
</dbReference>
<organism evidence="1">
    <name type="scientific">marine metagenome</name>
    <dbReference type="NCBI Taxonomy" id="408172"/>
    <lineage>
        <taxon>unclassified sequences</taxon>
        <taxon>metagenomes</taxon>
        <taxon>ecological metagenomes</taxon>
    </lineage>
</organism>